<sequence>MFTQIKPAPLEIARYDIWDNAALRRTEVCALGPTAARRAARGRRRNAALHAADLPPRGCERAADAEIAAAAAGPRLEAQEWASKVGQDDKQCVSMGSHVEASLNGFVEAVPMACAPVCRVLGDVGPAPGVWLPPVEVLASAFGDGLQTGLRSAAQLGSEDDGLRQCDRHAEPPGAADIREVAGRAAEDVVRLDRPGAGGRAESSIAGGSSAAAVPSAGKNLGPGAEAASAIGRKTYSGEVRHGSAGARTGRGQLWTPRPSRAPSSEPSADEGIHAEPVCADVPRADAVIEQVLTKAQQEACSVKMGLAQRWERHESKLLDQAIELFKQCCVQEAEQQRCEAAVSLEVLPRQGVNAESWCYAVHRPAAPFPDGMPTPSADVLRAKLPNFIKKVRVLGFTSCIHEAGTWKVHVAWRPP</sequence>
<protein>
    <submittedName>
        <fullName evidence="2">Uncharacterized protein</fullName>
    </submittedName>
</protein>
<dbReference type="Proteomes" id="UP001189429">
    <property type="component" value="Unassembled WGS sequence"/>
</dbReference>
<evidence type="ECO:0000313" key="3">
    <source>
        <dbReference type="Proteomes" id="UP001189429"/>
    </source>
</evidence>
<feature type="compositionally biased region" description="Low complexity" evidence="1">
    <location>
        <begin position="200"/>
        <end position="218"/>
    </location>
</feature>
<feature type="compositionally biased region" description="Low complexity" evidence="1">
    <location>
        <begin position="257"/>
        <end position="267"/>
    </location>
</feature>
<name>A0ABN9P6G8_9DINO</name>
<accession>A0ABN9P6G8</accession>
<gene>
    <name evidence="2" type="ORF">PCOR1329_LOCUS192</name>
</gene>
<proteinExistence type="predicted"/>
<comment type="caution">
    <text evidence="2">The sequence shown here is derived from an EMBL/GenBank/DDBJ whole genome shotgun (WGS) entry which is preliminary data.</text>
</comment>
<dbReference type="EMBL" id="CAUYUJ010000015">
    <property type="protein sequence ID" value="CAK0788255.1"/>
    <property type="molecule type" value="Genomic_DNA"/>
</dbReference>
<evidence type="ECO:0000256" key="1">
    <source>
        <dbReference type="SAM" id="MobiDB-lite"/>
    </source>
</evidence>
<feature type="region of interest" description="Disordered" evidence="1">
    <location>
        <begin position="194"/>
        <end position="272"/>
    </location>
</feature>
<keyword evidence="3" id="KW-1185">Reference proteome</keyword>
<organism evidence="2 3">
    <name type="scientific">Prorocentrum cordatum</name>
    <dbReference type="NCBI Taxonomy" id="2364126"/>
    <lineage>
        <taxon>Eukaryota</taxon>
        <taxon>Sar</taxon>
        <taxon>Alveolata</taxon>
        <taxon>Dinophyceae</taxon>
        <taxon>Prorocentrales</taxon>
        <taxon>Prorocentraceae</taxon>
        <taxon>Prorocentrum</taxon>
    </lineage>
</organism>
<reference evidence="2" key="1">
    <citation type="submission" date="2023-10" db="EMBL/GenBank/DDBJ databases">
        <authorList>
            <person name="Chen Y."/>
            <person name="Shah S."/>
            <person name="Dougan E. K."/>
            <person name="Thang M."/>
            <person name="Chan C."/>
        </authorList>
    </citation>
    <scope>NUCLEOTIDE SEQUENCE [LARGE SCALE GENOMIC DNA]</scope>
</reference>
<evidence type="ECO:0000313" key="2">
    <source>
        <dbReference type="EMBL" id="CAK0788255.1"/>
    </source>
</evidence>